<dbReference type="Proteomes" id="UP001054821">
    <property type="component" value="Chromosome 1"/>
</dbReference>
<sequence length="74" mass="8700">MFTSRFVRPSEWAELQLPQFERDRSGYSRWSDELGIALRELFCLGRTLHDFAKVSMSVKDSKLCLSWLFAEPNL</sequence>
<comment type="caution">
    <text evidence="2">The sequence shown here is derived from an EMBL/GenBank/DDBJ whole genome shotgun (WGS) entry which is preliminary data.</text>
</comment>
<evidence type="ECO:0000313" key="3">
    <source>
        <dbReference type="Proteomes" id="UP001054821"/>
    </source>
</evidence>
<protein>
    <submittedName>
        <fullName evidence="2">Uncharacterized protein</fullName>
    </submittedName>
</protein>
<organism evidence="2 3">
    <name type="scientific">Prunus dulcis</name>
    <name type="common">Almond</name>
    <name type="synonym">Amygdalus dulcis</name>
    <dbReference type="NCBI Taxonomy" id="3755"/>
    <lineage>
        <taxon>Eukaryota</taxon>
        <taxon>Viridiplantae</taxon>
        <taxon>Streptophyta</taxon>
        <taxon>Embryophyta</taxon>
        <taxon>Tracheophyta</taxon>
        <taxon>Spermatophyta</taxon>
        <taxon>Magnoliopsida</taxon>
        <taxon>eudicotyledons</taxon>
        <taxon>Gunneridae</taxon>
        <taxon>Pentapetalae</taxon>
        <taxon>rosids</taxon>
        <taxon>fabids</taxon>
        <taxon>Rosales</taxon>
        <taxon>Rosaceae</taxon>
        <taxon>Amygdaloideae</taxon>
        <taxon>Amygdaleae</taxon>
        <taxon>Prunus</taxon>
    </lineage>
</organism>
<name>A0AAD5F2V5_PRUDU</name>
<dbReference type="AlphaFoldDB" id="A0AAD5F2V5"/>
<accession>A0AAD5F2V5</accession>
<proteinExistence type="predicted"/>
<reference evidence="2 3" key="1">
    <citation type="journal article" date="2022" name="G3 (Bethesda)">
        <title>Whole-genome sequence and methylome profiling of the almond [Prunus dulcis (Mill.) D.A. Webb] cultivar 'Nonpareil'.</title>
        <authorList>
            <person name="D'Amico-Willman K.M."/>
            <person name="Ouma W.Z."/>
            <person name="Meulia T."/>
            <person name="Sideli G.M."/>
            <person name="Gradziel T.M."/>
            <person name="Fresnedo-Ramirez J."/>
        </authorList>
    </citation>
    <scope>NUCLEOTIDE SEQUENCE [LARGE SCALE GENOMIC DNA]</scope>
    <source>
        <strain evidence="2">Clone GOH B32 T37-40</strain>
    </source>
</reference>
<dbReference type="EMBL" id="JAJFAZ020000001">
    <property type="protein sequence ID" value="KAI5351151.1"/>
    <property type="molecule type" value="Genomic_DNA"/>
</dbReference>
<evidence type="ECO:0000313" key="2">
    <source>
        <dbReference type="EMBL" id="KAI5351153.1"/>
    </source>
</evidence>
<gene>
    <name evidence="1" type="ORF">L3X38_004042</name>
    <name evidence="2" type="ORF">L3X38_004044</name>
</gene>
<keyword evidence="3" id="KW-1185">Reference proteome</keyword>
<dbReference type="EMBL" id="JAJFAZ020000001">
    <property type="protein sequence ID" value="KAI5351153.1"/>
    <property type="molecule type" value="Genomic_DNA"/>
</dbReference>
<evidence type="ECO:0000313" key="1">
    <source>
        <dbReference type="EMBL" id="KAI5351151.1"/>
    </source>
</evidence>